<gene>
    <name evidence="2" type="ORF">H9894_07275</name>
</gene>
<dbReference type="AlphaFoldDB" id="A0A9D1PYP8"/>
<comment type="caution">
    <text evidence="2">The sequence shown here is derived from an EMBL/GenBank/DDBJ whole genome shotgun (WGS) entry which is preliminary data.</text>
</comment>
<dbReference type="Proteomes" id="UP000886752">
    <property type="component" value="Unassembled WGS sequence"/>
</dbReference>
<proteinExistence type="predicted"/>
<name>A0A9D1PYP8_9BACT</name>
<evidence type="ECO:0000313" key="3">
    <source>
        <dbReference type="Proteomes" id="UP000886752"/>
    </source>
</evidence>
<accession>A0A9D1PYP8</accession>
<evidence type="ECO:0000313" key="2">
    <source>
        <dbReference type="EMBL" id="HIW00973.1"/>
    </source>
</evidence>
<reference evidence="2" key="2">
    <citation type="submission" date="2021-04" db="EMBL/GenBank/DDBJ databases">
        <authorList>
            <person name="Gilroy R."/>
        </authorList>
    </citation>
    <scope>NUCLEOTIDE SEQUENCE</scope>
    <source>
        <strain evidence="2">ChiHecec2B26-446</strain>
    </source>
</reference>
<protein>
    <submittedName>
        <fullName evidence="2">Serine/threonine protein phosphatase</fullName>
    </submittedName>
</protein>
<feature type="chain" id="PRO_5039719373" evidence="1">
    <location>
        <begin position="27"/>
        <end position="160"/>
    </location>
</feature>
<sequence>MRRTYLSTALLCLVLSVCWMPGSAPAASGQAAAQAKSETVYAGQSAFTEDELLRFIKDLPSFRSWLHTSGEQAHPTMKGTKADFYLSPAARSWLEMRSWDPQRFCVIMGRSAAALVLETEGPESKKLYKDMPAVSESERALVLKHMGELLKAGNDIPQKK</sequence>
<dbReference type="EMBL" id="DXHV01000069">
    <property type="protein sequence ID" value="HIW00973.1"/>
    <property type="molecule type" value="Genomic_DNA"/>
</dbReference>
<keyword evidence="1" id="KW-0732">Signal</keyword>
<organism evidence="2 3">
    <name type="scientific">Candidatus Desulfovibrio intestinipullorum</name>
    <dbReference type="NCBI Taxonomy" id="2838536"/>
    <lineage>
        <taxon>Bacteria</taxon>
        <taxon>Pseudomonadati</taxon>
        <taxon>Thermodesulfobacteriota</taxon>
        <taxon>Desulfovibrionia</taxon>
        <taxon>Desulfovibrionales</taxon>
        <taxon>Desulfovibrionaceae</taxon>
        <taxon>Desulfovibrio</taxon>
    </lineage>
</organism>
<feature type="signal peptide" evidence="1">
    <location>
        <begin position="1"/>
        <end position="26"/>
    </location>
</feature>
<reference evidence="2" key="1">
    <citation type="journal article" date="2021" name="PeerJ">
        <title>Extensive microbial diversity within the chicken gut microbiome revealed by metagenomics and culture.</title>
        <authorList>
            <person name="Gilroy R."/>
            <person name="Ravi A."/>
            <person name="Getino M."/>
            <person name="Pursley I."/>
            <person name="Horton D.L."/>
            <person name="Alikhan N.F."/>
            <person name="Baker D."/>
            <person name="Gharbi K."/>
            <person name="Hall N."/>
            <person name="Watson M."/>
            <person name="Adriaenssens E.M."/>
            <person name="Foster-Nyarko E."/>
            <person name="Jarju S."/>
            <person name="Secka A."/>
            <person name="Antonio M."/>
            <person name="Oren A."/>
            <person name="Chaudhuri R.R."/>
            <person name="La Ragione R."/>
            <person name="Hildebrand F."/>
            <person name="Pallen M.J."/>
        </authorList>
    </citation>
    <scope>NUCLEOTIDE SEQUENCE</scope>
    <source>
        <strain evidence="2">ChiHecec2B26-446</strain>
    </source>
</reference>
<evidence type="ECO:0000256" key="1">
    <source>
        <dbReference type="SAM" id="SignalP"/>
    </source>
</evidence>